<dbReference type="OrthoDB" id="19653at2759"/>
<proteinExistence type="predicted"/>
<gene>
    <name evidence="4" type="primary">LOC117654178</name>
</gene>
<dbReference type="Gene3D" id="3.40.50.1820">
    <property type="entry name" value="alpha/beta hydrolase"/>
    <property type="match status" value="1"/>
</dbReference>
<protein>
    <submittedName>
        <fullName evidence="4">Cholinesterase-like</fullName>
    </submittedName>
</protein>
<dbReference type="SUPFAM" id="SSF53474">
    <property type="entry name" value="alpha/beta-Hydrolases"/>
    <property type="match status" value="1"/>
</dbReference>
<keyword evidence="3" id="KW-1185">Reference proteome</keyword>
<dbReference type="Pfam" id="PF00135">
    <property type="entry name" value="COesterase"/>
    <property type="match status" value="1"/>
</dbReference>
<dbReference type="InterPro" id="IPR029058">
    <property type="entry name" value="AB_hydrolase_fold"/>
</dbReference>
<feature type="domain" description="Carboxylesterase type B" evidence="2">
    <location>
        <begin position="8"/>
        <end position="103"/>
    </location>
</feature>
<dbReference type="Proteomes" id="UP000515158">
    <property type="component" value="Unplaced"/>
</dbReference>
<evidence type="ECO:0000259" key="2">
    <source>
        <dbReference type="Pfam" id="PF00135"/>
    </source>
</evidence>
<dbReference type="GeneID" id="117654178"/>
<name>A0A6P9AG18_THRPL</name>
<reference evidence="4" key="1">
    <citation type="submission" date="2025-08" db="UniProtKB">
        <authorList>
            <consortium name="RefSeq"/>
        </authorList>
    </citation>
    <scope>IDENTIFICATION</scope>
    <source>
        <tissue evidence="4">Total insect</tissue>
    </source>
</reference>
<sequence>MTSDQCPAPRVRIESGELLGLCRAANPQTGIPQYAAFLGVPYAKPPLGELRFKAPRPVEQWPGVREAVRFDQRCIQGSAEAQSGSEDCLHANVYSPWLQRPQNEVLRRCVLKLDPNPNLVNSMREIVPHTTT</sequence>
<dbReference type="RefSeq" id="XP_034256294.1">
    <property type="nucleotide sequence ID" value="XM_034400403.1"/>
</dbReference>
<keyword evidence="1" id="KW-0325">Glycoprotein</keyword>
<accession>A0A6P9AG18</accession>
<evidence type="ECO:0000313" key="4">
    <source>
        <dbReference type="RefSeq" id="XP_034256294.1"/>
    </source>
</evidence>
<dbReference type="KEGG" id="tpal:117654178"/>
<dbReference type="InterPro" id="IPR050309">
    <property type="entry name" value="Type-B_Carboxylest/Lipase"/>
</dbReference>
<evidence type="ECO:0000313" key="3">
    <source>
        <dbReference type="Proteomes" id="UP000515158"/>
    </source>
</evidence>
<dbReference type="InterPro" id="IPR002018">
    <property type="entry name" value="CarbesteraseB"/>
</dbReference>
<dbReference type="InParanoid" id="A0A6P9AG18"/>
<dbReference type="AlphaFoldDB" id="A0A6P9AG18"/>
<organism evidence="4">
    <name type="scientific">Thrips palmi</name>
    <name type="common">Melon thrips</name>
    <dbReference type="NCBI Taxonomy" id="161013"/>
    <lineage>
        <taxon>Eukaryota</taxon>
        <taxon>Metazoa</taxon>
        <taxon>Ecdysozoa</taxon>
        <taxon>Arthropoda</taxon>
        <taxon>Hexapoda</taxon>
        <taxon>Insecta</taxon>
        <taxon>Pterygota</taxon>
        <taxon>Neoptera</taxon>
        <taxon>Paraneoptera</taxon>
        <taxon>Thysanoptera</taxon>
        <taxon>Terebrantia</taxon>
        <taxon>Thripoidea</taxon>
        <taxon>Thripidae</taxon>
        <taxon>Thrips</taxon>
    </lineage>
</organism>
<evidence type="ECO:0000256" key="1">
    <source>
        <dbReference type="ARBA" id="ARBA00023180"/>
    </source>
</evidence>
<dbReference type="PANTHER" id="PTHR11559">
    <property type="entry name" value="CARBOXYLESTERASE"/>
    <property type="match status" value="1"/>
</dbReference>